<dbReference type="RefSeq" id="WP_388108672.1">
    <property type="nucleotide sequence ID" value="NZ_JBIAHM010000008.1"/>
</dbReference>
<sequence>MKILQIPETCSWNTYIELAEQHLAADGNVLLRPGLCMDGAWKPPTHPPTVKPTPDIVHVHWPEMLAAWYGFDGAVGVLRDLRRGGAQLVQTVHDLLPHEMTPGAREYFHEVDSMTSGVHFFSEEHERKARAVRPHLPTLSTRFLHPAFAADEGMDRSSPPKSEGEVTLGCFGRIRPYKRYAEFGRAFGETAVDGYRLLIAGAPLNDGIHQELLELARTRPHITYEPGFHDGPRFNSLIEGVDWVALPYREVFSSGILVNALQAGKPVVAPKPIGADAYDLWPGLLTVNPWNDDVAVRRWMDEAHDPKWRNSDVILPSWEVAARRLTALYRDTLNLAHSVSGGDRSVGSRSRSLRT</sequence>
<proteinExistence type="predicted"/>
<organism evidence="1 2">
    <name type="scientific">Streptomyces hokutonensis</name>
    <dbReference type="NCBI Taxonomy" id="1306990"/>
    <lineage>
        <taxon>Bacteria</taxon>
        <taxon>Bacillati</taxon>
        <taxon>Actinomycetota</taxon>
        <taxon>Actinomycetes</taxon>
        <taxon>Kitasatosporales</taxon>
        <taxon>Streptomycetaceae</taxon>
        <taxon>Streptomyces</taxon>
    </lineage>
</organism>
<keyword evidence="2" id="KW-1185">Reference proteome</keyword>
<gene>
    <name evidence="1" type="ORF">ACFYNQ_23135</name>
</gene>
<protein>
    <recommendedName>
        <fullName evidence="3">Glycosyltransferase</fullName>
    </recommendedName>
</protein>
<comment type="caution">
    <text evidence="1">The sequence shown here is derived from an EMBL/GenBank/DDBJ whole genome shotgun (WGS) entry which is preliminary data.</text>
</comment>
<accession>A0ABW6M5N6</accession>
<evidence type="ECO:0000313" key="1">
    <source>
        <dbReference type="EMBL" id="MFE9601446.1"/>
    </source>
</evidence>
<evidence type="ECO:0008006" key="3">
    <source>
        <dbReference type="Google" id="ProtNLM"/>
    </source>
</evidence>
<dbReference type="Proteomes" id="UP001601303">
    <property type="component" value="Unassembled WGS sequence"/>
</dbReference>
<dbReference type="Gene3D" id="3.40.50.2000">
    <property type="entry name" value="Glycogen Phosphorylase B"/>
    <property type="match status" value="2"/>
</dbReference>
<reference evidence="1 2" key="1">
    <citation type="submission" date="2024-10" db="EMBL/GenBank/DDBJ databases">
        <title>The Natural Products Discovery Center: Release of the First 8490 Sequenced Strains for Exploring Actinobacteria Biosynthetic Diversity.</title>
        <authorList>
            <person name="Kalkreuter E."/>
            <person name="Kautsar S.A."/>
            <person name="Yang D."/>
            <person name="Bader C.D."/>
            <person name="Teijaro C.N."/>
            <person name="Fluegel L."/>
            <person name="Davis C.M."/>
            <person name="Simpson J.R."/>
            <person name="Lauterbach L."/>
            <person name="Steele A.D."/>
            <person name="Gui C."/>
            <person name="Meng S."/>
            <person name="Li G."/>
            <person name="Viehrig K."/>
            <person name="Ye F."/>
            <person name="Su P."/>
            <person name="Kiefer A.F."/>
            <person name="Nichols A."/>
            <person name="Cepeda A.J."/>
            <person name="Yan W."/>
            <person name="Fan B."/>
            <person name="Jiang Y."/>
            <person name="Adhikari A."/>
            <person name="Zheng C.-J."/>
            <person name="Schuster L."/>
            <person name="Cowan T.M."/>
            <person name="Smanski M.J."/>
            <person name="Chevrette M.G."/>
            <person name="De Carvalho L.P.S."/>
            <person name="Shen B."/>
        </authorList>
    </citation>
    <scope>NUCLEOTIDE SEQUENCE [LARGE SCALE GENOMIC DNA]</scope>
    <source>
        <strain evidence="1 2">NPDC006488</strain>
    </source>
</reference>
<dbReference type="EMBL" id="JBIAHM010000008">
    <property type="protein sequence ID" value="MFE9601446.1"/>
    <property type="molecule type" value="Genomic_DNA"/>
</dbReference>
<name>A0ABW6M5N6_9ACTN</name>
<dbReference type="SUPFAM" id="SSF53756">
    <property type="entry name" value="UDP-Glycosyltransferase/glycogen phosphorylase"/>
    <property type="match status" value="1"/>
</dbReference>
<evidence type="ECO:0000313" key="2">
    <source>
        <dbReference type="Proteomes" id="UP001601303"/>
    </source>
</evidence>